<dbReference type="CDD" id="cd01822">
    <property type="entry name" value="Lysophospholipase_L1_like"/>
    <property type="match status" value="1"/>
</dbReference>
<evidence type="ECO:0000313" key="4">
    <source>
        <dbReference type="Proteomes" id="UP000651977"/>
    </source>
</evidence>
<name>A0ABQ1HWE4_9ALTE</name>
<feature type="signal peptide" evidence="1">
    <location>
        <begin position="1"/>
        <end position="27"/>
    </location>
</feature>
<dbReference type="RefSeq" id="WP_055731474.1">
    <property type="nucleotide sequence ID" value="NZ_BMDY01000002.1"/>
</dbReference>
<dbReference type="InterPro" id="IPR051532">
    <property type="entry name" value="Ester_Hydrolysis_Enzymes"/>
</dbReference>
<dbReference type="EMBL" id="BMDY01000002">
    <property type="protein sequence ID" value="GGA94861.1"/>
    <property type="molecule type" value="Genomic_DNA"/>
</dbReference>
<gene>
    <name evidence="3" type="ORF">GCM10007414_04490</name>
</gene>
<dbReference type="InterPro" id="IPR036514">
    <property type="entry name" value="SGNH_hydro_sf"/>
</dbReference>
<dbReference type="PANTHER" id="PTHR30383">
    <property type="entry name" value="THIOESTERASE 1/PROTEASE 1/LYSOPHOSPHOLIPASE L1"/>
    <property type="match status" value="1"/>
</dbReference>
<accession>A0ABQ1HWE4</accession>
<dbReference type="SUPFAM" id="SSF52266">
    <property type="entry name" value="SGNH hydrolase"/>
    <property type="match status" value="1"/>
</dbReference>
<dbReference type="Pfam" id="PF13472">
    <property type="entry name" value="Lipase_GDSL_2"/>
    <property type="match status" value="1"/>
</dbReference>
<organism evidence="3 4">
    <name type="scientific">Agarivorans gilvus</name>
    <dbReference type="NCBI Taxonomy" id="680279"/>
    <lineage>
        <taxon>Bacteria</taxon>
        <taxon>Pseudomonadati</taxon>
        <taxon>Pseudomonadota</taxon>
        <taxon>Gammaproteobacteria</taxon>
        <taxon>Alteromonadales</taxon>
        <taxon>Alteromonadaceae</taxon>
        <taxon>Agarivorans</taxon>
    </lineage>
</organism>
<dbReference type="Proteomes" id="UP000651977">
    <property type="component" value="Unassembled WGS sequence"/>
</dbReference>
<sequence>MLVKYNSKVLSLLTLAVLLLFTLNSKASSNEQSVLILGDSLSAAYGMELNQGWVSLTQQYYNETSQDIDLINASISGETTAGGLKRLPALLEQHQVDWLLIELGGNDALQGHPPANIAANLEAIINIAKQQQIQVALMQIRIPPNYGKRYIQTFEQLYPQIAEQQQVHYLPFFIEDIAQQPELMQQDGIHPNQEAQSLISQKMRAQLKDLLAKN</sequence>
<reference evidence="4" key="1">
    <citation type="journal article" date="2019" name="Int. J. Syst. Evol. Microbiol.">
        <title>The Global Catalogue of Microorganisms (GCM) 10K type strain sequencing project: providing services to taxonomists for standard genome sequencing and annotation.</title>
        <authorList>
            <consortium name="The Broad Institute Genomics Platform"/>
            <consortium name="The Broad Institute Genome Sequencing Center for Infectious Disease"/>
            <person name="Wu L."/>
            <person name="Ma J."/>
        </authorList>
    </citation>
    <scope>NUCLEOTIDE SEQUENCE [LARGE SCALE GENOMIC DNA]</scope>
    <source>
        <strain evidence="4">CGMCC 1.10131</strain>
    </source>
</reference>
<dbReference type="PANTHER" id="PTHR30383:SF24">
    <property type="entry name" value="THIOESTERASE 1_PROTEASE 1_LYSOPHOSPHOLIPASE L1"/>
    <property type="match status" value="1"/>
</dbReference>
<evidence type="ECO:0000256" key="1">
    <source>
        <dbReference type="SAM" id="SignalP"/>
    </source>
</evidence>
<comment type="caution">
    <text evidence="3">The sequence shown here is derived from an EMBL/GenBank/DDBJ whole genome shotgun (WGS) entry which is preliminary data.</text>
</comment>
<keyword evidence="1" id="KW-0732">Signal</keyword>
<feature type="domain" description="SGNH hydrolase-type esterase" evidence="2">
    <location>
        <begin position="36"/>
        <end position="196"/>
    </location>
</feature>
<dbReference type="InterPro" id="IPR013830">
    <property type="entry name" value="SGNH_hydro"/>
</dbReference>
<keyword evidence="4" id="KW-1185">Reference proteome</keyword>
<evidence type="ECO:0000259" key="2">
    <source>
        <dbReference type="Pfam" id="PF13472"/>
    </source>
</evidence>
<feature type="chain" id="PRO_5046376690" evidence="1">
    <location>
        <begin position="28"/>
        <end position="214"/>
    </location>
</feature>
<dbReference type="Gene3D" id="3.40.50.1110">
    <property type="entry name" value="SGNH hydrolase"/>
    <property type="match status" value="1"/>
</dbReference>
<evidence type="ECO:0000313" key="3">
    <source>
        <dbReference type="EMBL" id="GGA94861.1"/>
    </source>
</evidence>
<protein>
    <submittedName>
        <fullName evidence="3">Arylesterase</fullName>
    </submittedName>
</protein>
<proteinExistence type="predicted"/>